<dbReference type="InterPro" id="IPR037401">
    <property type="entry name" value="SnoaL-like"/>
</dbReference>
<dbReference type="Proteomes" id="UP000001745">
    <property type="component" value="Unassembled WGS sequence"/>
</dbReference>
<dbReference type="Gene3D" id="3.10.450.50">
    <property type="match status" value="1"/>
</dbReference>
<name>B8MF92_TALSN</name>
<organism evidence="2 3">
    <name type="scientific">Talaromyces stipitatus (strain ATCC 10500 / CBS 375.48 / QM 6759 / NRRL 1006)</name>
    <name type="common">Penicillium stipitatum</name>
    <dbReference type="NCBI Taxonomy" id="441959"/>
    <lineage>
        <taxon>Eukaryota</taxon>
        <taxon>Fungi</taxon>
        <taxon>Dikarya</taxon>
        <taxon>Ascomycota</taxon>
        <taxon>Pezizomycotina</taxon>
        <taxon>Eurotiomycetes</taxon>
        <taxon>Eurotiomycetidae</taxon>
        <taxon>Eurotiales</taxon>
        <taxon>Trichocomaceae</taxon>
        <taxon>Talaromyces</taxon>
        <taxon>Talaromyces sect. Talaromyces</taxon>
    </lineage>
</organism>
<gene>
    <name evidence="2" type="ORF">TSTA_012980</name>
</gene>
<sequence>MAQPYDIQTYLLDKENIRDTLLRMMFAYDHHLPLTPTLINQVYTPQITINYPNTLIGTGREEMTSQTWAERLEGFHDAYDTTEHIIQFVTPTTFSHFRWNRKDEVDGCERNLLAHLPQPSPTTTRPETCRVNAYAHGYFYKLDEKGLPREMARRQGGYYDLEMVRVKEIEERGENPWRIRVQDVSLDWQDLPKE</sequence>
<dbReference type="OrthoDB" id="5208229at2759"/>
<dbReference type="OMA" id="PWRIRVQ"/>
<protein>
    <recommendedName>
        <fullName evidence="1">SnoaL-like domain-containing protein</fullName>
    </recommendedName>
</protein>
<dbReference type="InterPro" id="IPR032710">
    <property type="entry name" value="NTF2-like_dom_sf"/>
</dbReference>
<evidence type="ECO:0000313" key="2">
    <source>
        <dbReference type="EMBL" id="EED16191.1"/>
    </source>
</evidence>
<keyword evidence="3" id="KW-1185">Reference proteome</keyword>
<dbReference type="Pfam" id="PF13577">
    <property type="entry name" value="SnoaL_4"/>
    <property type="match status" value="1"/>
</dbReference>
<dbReference type="GeneID" id="8108174"/>
<dbReference type="SUPFAM" id="SSF54427">
    <property type="entry name" value="NTF2-like"/>
    <property type="match status" value="1"/>
</dbReference>
<dbReference type="VEuPathDB" id="FungiDB:TSTA_012980"/>
<dbReference type="EMBL" id="EQ962656">
    <property type="protein sequence ID" value="EED16191.1"/>
    <property type="molecule type" value="Genomic_DNA"/>
</dbReference>
<evidence type="ECO:0000259" key="1">
    <source>
        <dbReference type="Pfam" id="PF13577"/>
    </source>
</evidence>
<dbReference type="InParanoid" id="B8MF92"/>
<evidence type="ECO:0000313" key="3">
    <source>
        <dbReference type="Proteomes" id="UP000001745"/>
    </source>
</evidence>
<reference evidence="3" key="1">
    <citation type="journal article" date="2015" name="Genome Announc.">
        <title>Genome sequence of the AIDS-associated pathogen Penicillium marneffei (ATCC18224) and its near taxonomic relative Talaromyces stipitatus (ATCC10500).</title>
        <authorList>
            <person name="Nierman W.C."/>
            <person name="Fedorova-Abrams N.D."/>
            <person name="Andrianopoulos A."/>
        </authorList>
    </citation>
    <scope>NUCLEOTIDE SEQUENCE [LARGE SCALE GENOMIC DNA]</scope>
    <source>
        <strain evidence="3">ATCC 10500 / CBS 375.48 / QM 6759 / NRRL 1006</strain>
    </source>
</reference>
<dbReference type="HOGENOM" id="CLU_106738_4_0_1"/>
<accession>B8MF92</accession>
<dbReference type="AlphaFoldDB" id="B8MF92"/>
<feature type="domain" description="SnoaL-like" evidence="1">
    <location>
        <begin position="10"/>
        <end position="86"/>
    </location>
</feature>
<proteinExistence type="predicted"/>
<dbReference type="RefSeq" id="XP_002483425.1">
    <property type="nucleotide sequence ID" value="XM_002483380.1"/>
</dbReference>